<gene>
    <name evidence="6" type="ORF">HNR53_002227</name>
</gene>
<feature type="active site" description="Nucleophile" evidence="4">
    <location>
        <position position="8"/>
    </location>
</feature>
<dbReference type="SMART" id="SM00226">
    <property type="entry name" value="LMWPc"/>
    <property type="match status" value="1"/>
</dbReference>
<dbReference type="PRINTS" id="PR00719">
    <property type="entry name" value="LMWPTPASE"/>
</dbReference>
<dbReference type="InterPro" id="IPR017867">
    <property type="entry name" value="Tyr_phospatase_low_mol_wt"/>
</dbReference>
<protein>
    <submittedName>
        <fullName evidence="6">Protein-tyrosine phosphatase</fullName>
        <ecNumber evidence="6">3.1.3.48</ecNumber>
    </submittedName>
</protein>
<dbReference type="EMBL" id="JACHGK010000006">
    <property type="protein sequence ID" value="MBB6445608.1"/>
    <property type="molecule type" value="Genomic_DNA"/>
</dbReference>
<dbReference type="PANTHER" id="PTHR11717:SF31">
    <property type="entry name" value="LOW MOLECULAR WEIGHT PROTEIN-TYROSINE-PHOSPHATASE ETP-RELATED"/>
    <property type="match status" value="1"/>
</dbReference>
<keyword evidence="7" id="KW-1185">Reference proteome</keyword>
<evidence type="ECO:0000256" key="3">
    <source>
        <dbReference type="ARBA" id="ARBA00022912"/>
    </source>
</evidence>
<keyword evidence="2 6" id="KW-0378">Hydrolase</keyword>
<evidence type="ECO:0000256" key="4">
    <source>
        <dbReference type="PIRSR" id="PIRSR617867-1"/>
    </source>
</evidence>
<dbReference type="InterPro" id="IPR036196">
    <property type="entry name" value="Ptyr_pPase_sf"/>
</dbReference>
<evidence type="ECO:0000313" key="7">
    <source>
        <dbReference type="Proteomes" id="UP000531594"/>
    </source>
</evidence>
<dbReference type="AlphaFoldDB" id="A0A7X0HRJ1"/>
<dbReference type="Proteomes" id="UP000531594">
    <property type="component" value="Unassembled WGS sequence"/>
</dbReference>
<dbReference type="PANTHER" id="PTHR11717">
    <property type="entry name" value="LOW MOLECULAR WEIGHT PROTEIN TYROSINE PHOSPHATASE"/>
    <property type="match status" value="1"/>
</dbReference>
<dbReference type="CDD" id="cd16344">
    <property type="entry name" value="LMWPAP"/>
    <property type="match status" value="1"/>
</dbReference>
<feature type="domain" description="Phosphotyrosine protein phosphatase I" evidence="5">
    <location>
        <begin position="2"/>
        <end position="143"/>
    </location>
</feature>
<evidence type="ECO:0000256" key="2">
    <source>
        <dbReference type="ARBA" id="ARBA00022801"/>
    </source>
</evidence>
<keyword evidence="3" id="KW-0904">Protein phosphatase</keyword>
<feature type="active site" evidence="4">
    <location>
        <position position="14"/>
    </location>
</feature>
<dbReference type="Gene3D" id="3.40.50.2300">
    <property type="match status" value="1"/>
</dbReference>
<comment type="similarity">
    <text evidence="1">Belongs to the low molecular weight phosphotyrosine protein phosphatase family.</text>
</comment>
<feature type="active site" description="Proton donor" evidence="4">
    <location>
        <position position="117"/>
    </location>
</feature>
<evidence type="ECO:0000259" key="5">
    <source>
        <dbReference type="SMART" id="SM00226"/>
    </source>
</evidence>
<comment type="caution">
    <text evidence="6">The sequence shown here is derived from an EMBL/GenBank/DDBJ whole genome shotgun (WGS) entry which is preliminary data.</text>
</comment>
<dbReference type="InterPro" id="IPR050438">
    <property type="entry name" value="LMW_PTPase"/>
</dbReference>
<accession>A0A7X0HRJ1</accession>
<name>A0A7X0HRJ1_9BACI</name>
<dbReference type="Pfam" id="PF01451">
    <property type="entry name" value="LMWPc"/>
    <property type="match status" value="1"/>
</dbReference>
<evidence type="ECO:0000256" key="1">
    <source>
        <dbReference type="ARBA" id="ARBA00011063"/>
    </source>
</evidence>
<dbReference type="SUPFAM" id="SSF52788">
    <property type="entry name" value="Phosphotyrosine protein phosphatases I"/>
    <property type="match status" value="1"/>
</dbReference>
<dbReference type="EC" id="3.1.3.48" evidence="6"/>
<reference evidence="6 7" key="1">
    <citation type="submission" date="2020-08" db="EMBL/GenBank/DDBJ databases">
        <title>Genomic Encyclopedia of Type Strains, Phase IV (KMG-IV): sequencing the most valuable type-strain genomes for metagenomic binning, comparative biology and taxonomic classification.</title>
        <authorList>
            <person name="Goeker M."/>
        </authorList>
    </citation>
    <scope>NUCLEOTIDE SEQUENCE [LARGE SCALE GENOMIC DNA]</scope>
    <source>
        <strain evidence="6 7">DSM 5391</strain>
    </source>
</reference>
<dbReference type="InterPro" id="IPR023485">
    <property type="entry name" value="Ptyr_pPase"/>
</dbReference>
<proteinExistence type="inferred from homology"/>
<evidence type="ECO:0000313" key="6">
    <source>
        <dbReference type="EMBL" id="MBB6445608.1"/>
    </source>
</evidence>
<sequence>MNHILFVCTGNTCRSAMAEAMLRNMNISGIEVKSAGVYAENGGNASVNAMKVLDEYQIPHNHQSTKLNEELIAWADYILTMTTGHKQALAGRFPRAIEKTFTLKEFAEMDGHADIADPYGGSVETYKKTFLQMKEAIEKIIPFLTEEEGGQ</sequence>
<organism evidence="6 7">
    <name type="scientific">Bacillus benzoevorans</name>
    <dbReference type="NCBI Taxonomy" id="1456"/>
    <lineage>
        <taxon>Bacteria</taxon>
        <taxon>Bacillati</taxon>
        <taxon>Bacillota</taxon>
        <taxon>Bacilli</taxon>
        <taxon>Bacillales</taxon>
        <taxon>Bacillaceae</taxon>
        <taxon>Bacillus</taxon>
    </lineage>
</organism>
<dbReference type="GO" id="GO:0004725">
    <property type="term" value="F:protein tyrosine phosphatase activity"/>
    <property type="evidence" value="ECO:0007669"/>
    <property type="project" value="UniProtKB-EC"/>
</dbReference>
<dbReference type="RefSeq" id="WP_184525779.1">
    <property type="nucleotide sequence ID" value="NZ_JACHGK010000006.1"/>
</dbReference>